<feature type="transmembrane region" description="Helical" evidence="6">
    <location>
        <begin position="263"/>
        <end position="281"/>
    </location>
</feature>
<evidence type="ECO:0000256" key="5">
    <source>
        <dbReference type="ARBA" id="ARBA00023136"/>
    </source>
</evidence>
<feature type="transmembrane region" description="Helical" evidence="6">
    <location>
        <begin position="121"/>
        <end position="139"/>
    </location>
</feature>
<dbReference type="InterPro" id="IPR000620">
    <property type="entry name" value="EamA_dom"/>
</dbReference>
<feature type="transmembrane region" description="Helical" evidence="6">
    <location>
        <begin position="91"/>
        <end position="109"/>
    </location>
</feature>
<feature type="transmembrane region" description="Helical" evidence="6">
    <location>
        <begin position="62"/>
        <end position="85"/>
    </location>
</feature>
<feature type="transmembrane region" description="Helical" evidence="6">
    <location>
        <begin position="206"/>
        <end position="225"/>
    </location>
</feature>
<feature type="transmembrane region" description="Helical" evidence="6">
    <location>
        <begin position="237"/>
        <end position="257"/>
    </location>
</feature>
<organism evidence="8 9">
    <name type="scientific">Marinovum algicola</name>
    <dbReference type="NCBI Taxonomy" id="42444"/>
    <lineage>
        <taxon>Bacteria</taxon>
        <taxon>Pseudomonadati</taxon>
        <taxon>Pseudomonadota</taxon>
        <taxon>Alphaproteobacteria</taxon>
        <taxon>Rhodobacterales</taxon>
        <taxon>Roseobacteraceae</taxon>
        <taxon>Marinovum</taxon>
    </lineage>
</organism>
<sequence length="284" mass="28767">MGIAAVIAAAALWGTTGTVQALLPEGKQPLVVAALRLSFGAAALIFLAALRPESRRAFRDLPPAVVIFAGLAIGLYNLLFFWAVFETGVGVGTAIAIGSAPLWVTAYEIGIKRQLPDRLRAFGQAISICGAALLVLSGADAGASGFGVALAALSGAAYAAYSLATSRISQRAPSATVAAATFTVAAVAVLPVFLIVPLGWLAAPGIWPAMLFLGICATGVSYALYTWGLGRVAASTAVTLALIEPLTAWALATVVVGEVLTPAKLAGAVLLIAGLAIVTVFPKR</sequence>
<dbReference type="InterPro" id="IPR051258">
    <property type="entry name" value="Diverse_Substrate_Transporter"/>
</dbReference>
<evidence type="ECO:0000256" key="2">
    <source>
        <dbReference type="ARBA" id="ARBA00022475"/>
    </source>
</evidence>
<dbReference type="Pfam" id="PF00892">
    <property type="entry name" value="EamA"/>
    <property type="match status" value="2"/>
</dbReference>
<evidence type="ECO:0000256" key="4">
    <source>
        <dbReference type="ARBA" id="ARBA00022989"/>
    </source>
</evidence>
<evidence type="ECO:0000256" key="1">
    <source>
        <dbReference type="ARBA" id="ARBA00004651"/>
    </source>
</evidence>
<dbReference type="AlphaFoldDB" id="A0A975ZNL3"/>
<evidence type="ECO:0000256" key="6">
    <source>
        <dbReference type="SAM" id="Phobius"/>
    </source>
</evidence>
<proteinExistence type="predicted"/>
<dbReference type="Proteomes" id="UP000182932">
    <property type="component" value="Unassembled WGS sequence"/>
</dbReference>
<protein>
    <submittedName>
        <fullName evidence="8">Drug/metabolite transporter, DME family</fullName>
    </submittedName>
</protein>
<evidence type="ECO:0000313" key="9">
    <source>
        <dbReference type="Proteomes" id="UP000182932"/>
    </source>
</evidence>
<name>A0A975ZNL3_9RHOB</name>
<evidence type="ECO:0000256" key="3">
    <source>
        <dbReference type="ARBA" id="ARBA00022692"/>
    </source>
</evidence>
<evidence type="ECO:0000313" key="8">
    <source>
        <dbReference type="EMBL" id="SEJ56154.1"/>
    </source>
</evidence>
<feature type="domain" description="EamA" evidence="7">
    <location>
        <begin position="1"/>
        <end position="135"/>
    </location>
</feature>
<feature type="transmembrane region" description="Helical" evidence="6">
    <location>
        <begin position="145"/>
        <end position="164"/>
    </location>
</feature>
<keyword evidence="2" id="KW-1003">Cell membrane</keyword>
<comment type="subcellular location">
    <subcellularLocation>
        <location evidence="1">Cell membrane</location>
        <topology evidence="1">Multi-pass membrane protein</topology>
    </subcellularLocation>
</comment>
<dbReference type="InterPro" id="IPR037185">
    <property type="entry name" value="EmrE-like"/>
</dbReference>
<accession>A0A975ZNL3</accession>
<gene>
    <name evidence="8" type="ORF">SAMN04487940_10794</name>
</gene>
<dbReference type="PANTHER" id="PTHR42920:SF5">
    <property type="entry name" value="EAMA DOMAIN-CONTAINING PROTEIN"/>
    <property type="match status" value="1"/>
</dbReference>
<evidence type="ECO:0000259" key="7">
    <source>
        <dbReference type="Pfam" id="PF00892"/>
    </source>
</evidence>
<keyword evidence="9" id="KW-1185">Reference proteome</keyword>
<feature type="transmembrane region" description="Helical" evidence="6">
    <location>
        <begin position="176"/>
        <end position="200"/>
    </location>
</feature>
<feature type="transmembrane region" description="Helical" evidence="6">
    <location>
        <begin position="31"/>
        <end position="50"/>
    </location>
</feature>
<keyword evidence="5 6" id="KW-0472">Membrane</keyword>
<feature type="domain" description="EamA" evidence="7">
    <location>
        <begin position="146"/>
        <end position="279"/>
    </location>
</feature>
<reference evidence="8 9" key="1">
    <citation type="submission" date="2016-10" db="EMBL/GenBank/DDBJ databases">
        <authorList>
            <person name="Varghese N."/>
            <person name="Submissions S."/>
        </authorList>
    </citation>
    <scope>NUCLEOTIDE SEQUENCE [LARGE SCALE GENOMIC DNA]</scope>
    <source>
        <strain evidence="8 9">FF3</strain>
    </source>
</reference>
<dbReference type="SUPFAM" id="SSF103481">
    <property type="entry name" value="Multidrug resistance efflux transporter EmrE"/>
    <property type="match status" value="2"/>
</dbReference>
<dbReference type="GO" id="GO:0005886">
    <property type="term" value="C:plasma membrane"/>
    <property type="evidence" value="ECO:0007669"/>
    <property type="project" value="UniProtKB-SubCell"/>
</dbReference>
<dbReference type="EMBL" id="FNYY01000007">
    <property type="protein sequence ID" value="SEJ56154.1"/>
    <property type="molecule type" value="Genomic_DNA"/>
</dbReference>
<comment type="caution">
    <text evidence="8">The sequence shown here is derived from an EMBL/GenBank/DDBJ whole genome shotgun (WGS) entry which is preliminary data.</text>
</comment>
<keyword evidence="3 6" id="KW-0812">Transmembrane</keyword>
<dbReference type="PANTHER" id="PTHR42920">
    <property type="entry name" value="OS03G0707200 PROTEIN-RELATED"/>
    <property type="match status" value="1"/>
</dbReference>
<keyword evidence="4 6" id="KW-1133">Transmembrane helix</keyword>